<dbReference type="AlphaFoldDB" id="A0A942DW16"/>
<gene>
    <name evidence="2" type="ORF">KEU06_02735</name>
</gene>
<dbReference type="RefSeq" id="WP_188253059.1">
    <property type="nucleotide sequence ID" value="NZ_JABVCF010000001.1"/>
</dbReference>
<proteinExistence type="predicted"/>
<sequence>MSEAMKTTDHDEIRKWAEKRGGRPAVVRTKGEGGILRFDFGDKDEALEEIDWDEFFRIFDENHLAFLHQDKTEDGKTSRFNKFVERDGNGRDRKR</sequence>
<dbReference type="EMBL" id="JAGWCR010000001">
    <property type="protein sequence ID" value="MBS3647542.1"/>
    <property type="molecule type" value="Genomic_DNA"/>
</dbReference>
<organism evidence="2 3">
    <name type="scientific">Pseudaminobacter soli</name>
    <name type="common">ex Zhang et al. 2022</name>
    <dbReference type="NCBI Taxonomy" id="2831468"/>
    <lineage>
        <taxon>Bacteria</taxon>
        <taxon>Pseudomonadati</taxon>
        <taxon>Pseudomonadota</taxon>
        <taxon>Alphaproteobacteria</taxon>
        <taxon>Hyphomicrobiales</taxon>
        <taxon>Phyllobacteriaceae</taxon>
        <taxon>Pseudaminobacter</taxon>
    </lineage>
</organism>
<accession>A0A942DW16</accession>
<dbReference type="Proteomes" id="UP000680348">
    <property type="component" value="Unassembled WGS sequence"/>
</dbReference>
<comment type="caution">
    <text evidence="2">The sequence shown here is derived from an EMBL/GenBank/DDBJ whole genome shotgun (WGS) entry which is preliminary data.</text>
</comment>
<keyword evidence="3" id="KW-1185">Reference proteome</keyword>
<name>A0A942DW16_9HYPH</name>
<reference evidence="2" key="1">
    <citation type="submission" date="2021-04" db="EMBL/GenBank/DDBJ databases">
        <title>Pseudaminobacter soli sp. nov., isolated from paddy soil contaminated by heavy metals.</title>
        <authorList>
            <person name="Zhang K."/>
        </authorList>
    </citation>
    <scope>NUCLEOTIDE SEQUENCE</scope>
    <source>
        <strain evidence="2">19-2017</strain>
    </source>
</reference>
<feature type="region of interest" description="Disordered" evidence="1">
    <location>
        <begin position="72"/>
        <end position="95"/>
    </location>
</feature>
<evidence type="ECO:0000313" key="2">
    <source>
        <dbReference type="EMBL" id="MBS3647542.1"/>
    </source>
</evidence>
<evidence type="ECO:0000256" key="1">
    <source>
        <dbReference type="SAM" id="MobiDB-lite"/>
    </source>
</evidence>
<evidence type="ECO:0008006" key="4">
    <source>
        <dbReference type="Google" id="ProtNLM"/>
    </source>
</evidence>
<evidence type="ECO:0000313" key="3">
    <source>
        <dbReference type="Proteomes" id="UP000680348"/>
    </source>
</evidence>
<protein>
    <recommendedName>
        <fullName evidence="4">1,4-alpha-glucan branching enzyme</fullName>
    </recommendedName>
</protein>